<dbReference type="InterPro" id="IPR036875">
    <property type="entry name" value="Znf_CCHC_sf"/>
</dbReference>
<dbReference type="GO" id="GO:0003676">
    <property type="term" value="F:nucleic acid binding"/>
    <property type="evidence" value="ECO:0007669"/>
    <property type="project" value="InterPro"/>
</dbReference>
<organism evidence="1 2">
    <name type="scientific">Haemaphysalis longicornis</name>
    <name type="common">Bush tick</name>
    <dbReference type="NCBI Taxonomy" id="44386"/>
    <lineage>
        <taxon>Eukaryota</taxon>
        <taxon>Metazoa</taxon>
        <taxon>Ecdysozoa</taxon>
        <taxon>Arthropoda</taxon>
        <taxon>Chelicerata</taxon>
        <taxon>Arachnida</taxon>
        <taxon>Acari</taxon>
        <taxon>Parasitiformes</taxon>
        <taxon>Ixodida</taxon>
        <taxon>Ixodoidea</taxon>
        <taxon>Ixodidae</taxon>
        <taxon>Haemaphysalinae</taxon>
        <taxon>Haemaphysalis</taxon>
    </lineage>
</organism>
<dbReference type="GO" id="GO:0008270">
    <property type="term" value="F:zinc ion binding"/>
    <property type="evidence" value="ECO:0007669"/>
    <property type="project" value="InterPro"/>
</dbReference>
<dbReference type="VEuPathDB" id="VectorBase:HLOH_048932"/>
<dbReference type="OrthoDB" id="6159472at2759"/>
<comment type="caution">
    <text evidence="1">The sequence shown here is derived from an EMBL/GenBank/DDBJ whole genome shotgun (WGS) entry which is preliminary data.</text>
</comment>
<dbReference type="EMBL" id="JABSTR010000004">
    <property type="protein sequence ID" value="KAH9367881.1"/>
    <property type="molecule type" value="Genomic_DNA"/>
</dbReference>
<dbReference type="AlphaFoldDB" id="A0A9J6FZP9"/>
<evidence type="ECO:0000313" key="2">
    <source>
        <dbReference type="Proteomes" id="UP000821853"/>
    </source>
</evidence>
<accession>A0A9J6FZP9</accession>
<dbReference type="Proteomes" id="UP000821853">
    <property type="component" value="Chromosome 2"/>
</dbReference>
<dbReference type="SUPFAM" id="SSF57756">
    <property type="entry name" value="Retrovirus zinc finger-like domains"/>
    <property type="match status" value="1"/>
</dbReference>
<gene>
    <name evidence="1" type="ORF">HPB48_019446</name>
</gene>
<name>A0A9J6FZP9_HAELO</name>
<protein>
    <submittedName>
        <fullName evidence="1">Uncharacterized protein</fullName>
    </submittedName>
</protein>
<sequence>MHARGIARPLPATAFVFVDVFVQFGNFTFTDRHDYQVMKGWVHQTLGYIPNTKILFRRAHQKKTRILFARPMGRSNTILVTFEGLRVPRDMLFHRTAMRFYPHRPRTILCLNCMVIGHKSEVCPKKGITATCPNCGGIFPANPGLRVAHSCATRCYNYKG</sequence>
<evidence type="ECO:0000313" key="1">
    <source>
        <dbReference type="EMBL" id="KAH9367881.1"/>
    </source>
</evidence>
<proteinExistence type="predicted"/>
<keyword evidence="2" id="KW-1185">Reference proteome</keyword>
<reference evidence="1 2" key="1">
    <citation type="journal article" date="2020" name="Cell">
        <title>Large-Scale Comparative Analyses of Tick Genomes Elucidate Their Genetic Diversity and Vector Capacities.</title>
        <authorList>
            <consortium name="Tick Genome and Microbiome Consortium (TIGMIC)"/>
            <person name="Jia N."/>
            <person name="Wang J."/>
            <person name="Shi W."/>
            <person name="Du L."/>
            <person name="Sun Y."/>
            <person name="Zhan W."/>
            <person name="Jiang J.F."/>
            <person name="Wang Q."/>
            <person name="Zhang B."/>
            <person name="Ji P."/>
            <person name="Bell-Sakyi L."/>
            <person name="Cui X.M."/>
            <person name="Yuan T.T."/>
            <person name="Jiang B.G."/>
            <person name="Yang W.F."/>
            <person name="Lam T.T."/>
            <person name="Chang Q.C."/>
            <person name="Ding S.J."/>
            <person name="Wang X.J."/>
            <person name="Zhu J.G."/>
            <person name="Ruan X.D."/>
            <person name="Zhao L."/>
            <person name="Wei J.T."/>
            <person name="Ye R.Z."/>
            <person name="Que T.C."/>
            <person name="Du C.H."/>
            <person name="Zhou Y.H."/>
            <person name="Cheng J.X."/>
            <person name="Dai P.F."/>
            <person name="Guo W.B."/>
            <person name="Han X.H."/>
            <person name="Huang E.J."/>
            <person name="Li L.F."/>
            <person name="Wei W."/>
            <person name="Gao Y.C."/>
            <person name="Liu J.Z."/>
            <person name="Shao H.Z."/>
            <person name="Wang X."/>
            <person name="Wang C.C."/>
            <person name="Yang T.C."/>
            <person name="Huo Q.B."/>
            <person name="Li W."/>
            <person name="Chen H.Y."/>
            <person name="Chen S.E."/>
            <person name="Zhou L.G."/>
            <person name="Ni X.B."/>
            <person name="Tian J.H."/>
            <person name="Sheng Y."/>
            <person name="Liu T."/>
            <person name="Pan Y.S."/>
            <person name="Xia L.Y."/>
            <person name="Li J."/>
            <person name="Zhao F."/>
            <person name="Cao W.C."/>
        </authorList>
    </citation>
    <scope>NUCLEOTIDE SEQUENCE [LARGE SCALE GENOMIC DNA]</scope>
    <source>
        <strain evidence="1">HaeL-2018</strain>
    </source>
</reference>